<dbReference type="EMBL" id="LFJJ01000055">
    <property type="protein sequence ID" value="KND60571.1"/>
    <property type="molecule type" value="Genomic_DNA"/>
</dbReference>
<dbReference type="InterPro" id="IPR007712">
    <property type="entry name" value="RelE/ParE_toxin"/>
</dbReference>
<dbReference type="PATRIC" id="fig|242163.4.peg.5709"/>
<protein>
    <recommendedName>
        <fullName evidence="4">Death on curing protein, Doc toxin</fullName>
    </recommendedName>
</protein>
<comment type="caution">
    <text evidence="2">The sequence shown here is derived from an EMBL/GenBank/DDBJ whole genome shotgun (WGS) entry which is preliminary data.</text>
</comment>
<sequence length="106" mass="11659">MSYTVQFSPEAQDQLDELEAFIADAAAPAVVAGYVDAIVTYCESLQTFPERGARRDDLMPGLRITSYRRRAVIAFLVDAPAQTVSIVGVFYGGQDYEARFLGDLDD</sequence>
<dbReference type="RefSeq" id="WP_050453513.1">
    <property type="nucleotide sequence ID" value="NZ_LFJJ01000055.1"/>
</dbReference>
<dbReference type="Gene3D" id="3.30.2310.20">
    <property type="entry name" value="RelE-like"/>
    <property type="match status" value="1"/>
</dbReference>
<gene>
    <name evidence="2" type="ORF">BVER_05645</name>
</gene>
<keyword evidence="1" id="KW-1277">Toxin-antitoxin system</keyword>
<dbReference type="Pfam" id="PF05016">
    <property type="entry name" value="ParE_toxin"/>
    <property type="match status" value="1"/>
</dbReference>
<dbReference type="InterPro" id="IPR035093">
    <property type="entry name" value="RelE/ParE_toxin_dom_sf"/>
</dbReference>
<evidence type="ECO:0000256" key="1">
    <source>
        <dbReference type="ARBA" id="ARBA00022649"/>
    </source>
</evidence>
<evidence type="ECO:0000313" key="2">
    <source>
        <dbReference type="EMBL" id="KND60571.1"/>
    </source>
</evidence>
<reference evidence="3" key="1">
    <citation type="submission" date="2015-06" db="EMBL/GenBank/DDBJ databases">
        <title>Comparative genomics of Burkholderia leaf nodule symbionts.</title>
        <authorList>
            <person name="Carlier A."/>
            <person name="Eberl L."/>
            <person name="Pinto-Carbo M."/>
        </authorList>
    </citation>
    <scope>NUCLEOTIDE SEQUENCE [LARGE SCALE GENOMIC DNA]</scope>
    <source>
        <strain evidence="3">UZHbot4</strain>
    </source>
</reference>
<accession>A0A0L0ME65</accession>
<evidence type="ECO:0000313" key="3">
    <source>
        <dbReference type="Proteomes" id="UP000036959"/>
    </source>
</evidence>
<dbReference type="AlphaFoldDB" id="A0A0L0ME65"/>
<name>A0A0L0ME65_9BURK</name>
<proteinExistence type="predicted"/>
<keyword evidence="3" id="KW-1185">Reference proteome</keyword>
<dbReference type="OrthoDB" id="9814952at2"/>
<organism evidence="2 3">
    <name type="scientific">Candidatus Burkholderia verschuerenii</name>
    <dbReference type="NCBI Taxonomy" id="242163"/>
    <lineage>
        <taxon>Bacteria</taxon>
        <taxon>Pseudomonadati</taxon>
        <taxon>Pseudomonadota</taxon>
        <taxon>Betaproteobacteria</taxon>
        <taxon>Burkholderiales</taxon>
        <taxon>Burkholderiaceae</taxon>
        <taxon>Burkholderia</taxon>
    </lineage>
</organism>
<evidence type="ECO:0008006" key="4">
    <source>
        <dbReference type="Google" id="ProtNLM"/>
    </source>
</evidence>
<dbReference type="Proteomes" id="UP000036959">
    <property type="component" value="Unassembled WGS sequence"/>
</dbReference>